<dbReference type="RefSeq" id="WP_135011647.1">
    <property type="nucleotide sequence ID" value="NZ_JADGLK010000009.1"/>
</dbReference>
<accession>A0A4Y9F512</accession>
<protein>
    <submittedName>
        <fullName evidence="3">Uncharacterized protein</fullName>
    </submittedName>
</protein>
<gene>
    <name evidence="3" type="ORF">E4U03_03720</name>
</gene>
<proteinExistence type="predicted"/>
<feature type="transmembrane region" description="Helical" evidence="2">
    <location>
        <begin position="20"/>
        <end position="40"/>
    </location>
</feature>
<keyword evidence="2" id="KW-0812">Transmembrane</keyword>
<dbReference type="AlphaFoldDB" id="A0A4Y9F512"/>
<organism evidence="3 4">
    <name type="scientific">Rothia nasimurium</name>
    <dbReference type="NCBI Taxonomy" id="85336"/>
    <lineage>
        <taxon>Bacteria</taxon>
        <taxon>Bacillati</taxon>
        <taxon>Actinomycetota</taxon>
        <taxon>Actinomycetes</taxon>
        <taxon>Micrococcales</taxon>
        <taxon>Micrococcaceae</taxon>
        <taxon>Rothia</taxon>
    </lineage>
</organism>
<evidence type="ECO:0000313" key="3">
    <source>
        <dbReference type="EMBL" id="TFU23243.1"/>
    </source>
</evidence>
<keyword evidence="2" id="KW-0472">Membrane</keyword>
<dbReference type="Proteomes" id="UP000297951">
    <property type="component" value="Unassembled WGS sequence"/>
</dbReference>
<dbReference type="EMBL" id="SPQC01000009">
    <property type="protein sequence ID" value="TFU23243.1"/>
    <property type="molecule type" value="Genomic_DNA"/>
</dbReference>
<evidence type="ECO:0000313" key="4">
    <source>
        <dbReference type="Proteomes" id="UP000297951"/>
    </source>
</evidence>
<keyword evidence="2" id="KW-1133">Transmembrane helix</keyword>
<name>A0A4Y9F512_9MICC</name>
<feature type="coiled-coil region" evidence="1">
    <location>
        <begin position="40"/>
        <end position="67"/>
    </location>
</feature>
<keyword evidence="1" id="KW-0175">Coiled coil</keyword>
<comment type="caution">
    <text evidence="3">The sequence shown here is derived from an EMBL/GenBank/DDBJ whole genome shotgun (WGS) entry which is preliminary data.</text>
</comment>
<evidence type="ECO:0000256" key="2">
    <source>
        <dbReference type="SAM" id="Phobius"/>
    </source>
</evidence>
<evidence type="ECO:0000256" key="1">
    <source>
        <dbReference type="SAM" id="Coils"/>
    </source>
</evidence>
<reference evidence="3 4" key="1">
    <citation type="submission" date="2019-03" db="EMBL/GenBank/DDBJ databases">
        <title>Diversity of the mouse oral microbiome.</title>
        <authorList>
            <person name="Joseph S."/>
            <person name="Aduse-Opoku J."/>
            <person name="Curtis M."/>
            <person name="Wade W."/>
            <person name="Hashim A."/>
        </authorList>
    </citation>
    <scope>NUCLEOTIDE SEQUENCE [LARGE SCALE GENOMIC DNA]</scope>
    <source>
        <strain evidence="4">irhom_31</strain>
    </source>
</reference>
<sequence>MSTTTENQQPLKRRISITAWALILLTVLLALSTLVLGIGYSKTQAELKTAQDNVVSLENTIQTQQATIETYQVDTQYWSVEEQNNAIAVAAAAVGVERRGPERDFEAYLFHIESYGTDNFRTQMDGTRNGLKTRGIVRLVESTDFSQADKAIVRIGSSGVIGGREPRGFYDVTLIKADDGSILVDSFSGVTYQ</sequence>